<reference evidence="1 2" key="1">
    <citation type="submission" date="2020-08" db="EMBL/GenBank/DDBJ databases">
        <title>Genomic Encyclopedia of Type Strains, Phase III (KMG-III): the genomes of soil and plant-associated and newly described type strains.</title>
        <authorList>
            <person name="Whitman W."/>
        </authorList>
    </citation>
    <scope>NUCLEOTIDE SEQUENCE [LARGE SCALE GENOMIC DNA]</scope>
    <source>
        <strain evidence="1 2">CECT 7015</strain>
    </source>
</reference>
<evidence type="ECO:0000313" key="1">
    <source>
        <dbReference type="EMBL" id="MBB3146732.1"/>
    </source>
</evidence>
<dbReference type="Proteomes" id="UP000554520">
    <property type="component" value="Unassembled WGS sequence"/>
</dbReference>
<keyword evidence="2" id="KW-1185">Reference proteome</keyword>
<name>A0A839UCX6_9HYPH</name>
<proteinExistence type="predicted"/>
<dbReference type="InterPro" id="IPR010385">
    <property type="entry name" value="DUF982"/>
</dbReference>
<accession>A0A839UCX6</accession>
<organism evidence="1 2">
    <name type="scientific">Phyllobacterium trifolii</name>
    <dbReference type="NCBI Taxonomy" id="300193"/>
    <lineage>
        <taxon>Bacteria</taxon>
        <taxon>Pseudomonadati</taxon>
        <taxon>Pseudomonadota</taxon>
        <taxon>Alphaproteobacteria</taxon>
        <taxon>Hyphomicrobiales</taxon>
        <taxon>Phyllobacteriaceae</taxon>
        <taxon>Phyllobacterium</taxon>
    </lineage>
</organism>
<dbReference type="AlphaFoldDB" id="A0A839UCX6"/>
<evidence type="ECO:0000313" key="2">
    <source>
        <dbReference type="Proteomes" id="UP000554520"/>
    </source>
</evidence>
<protein>
    <recommendedName>
        <fullName evidence="3">DUF982 domain-containing protein</fullName>
    </recommendedName>
</protein>
<dbReference type="Gene3D" id="6.10.250.730">
    <property type="match status" value="1"/>
</dbReference>
<comment type="caution">
    <text evidence="1">The sequence shown here is derived from an EMBL/GenBank/DDBJ whole genome shotgun (WGS) entry which is preliminary data.</text>
</comment>
<dbReference type="Pfam" id="PF06169">
    <property type="entry name" value="DUF982"/>
    <property type="match status" value="1"/>
</dbReference>
<evidence type="ECO:0008006" key="3">
    <source>
        <dbReference type="Google" id="ProtNLM"/>
    </source>
</evidence>
<sequence>MPKQPFSSVNIELDSKTQIVSSVEQAAGVLVFRWPHKDGPYYKRALRTCMDAYAGRSSIDCARTAFIDAALEVDIYVSQRLVRQRNWQHALARESRMFEF</sequence>
<dbReference type="EMBL" id="JACHXN010000009">
    <property type="protein sequence ID" value="MBB3146732.1"/>
    <property type="molecule type" value="Genomic_DNA"/>
</dbReference>
<gene>
    <name evidence="1" type="ORF">FHS21_003148</name>
</gene>
<dbReference type="RefSeq" id="WP_183662527.1">
    <property type="nucleotide sequence ID" value="NZ_JACHXN010000009.1"/>
</dbReference>